<dbReference type="Gene3D" id="1.10.150.50">
    <property type="entry name" value="Transcription Factor, Ets-1"/>
    <property type="match status" value="1"/>
</dbReference>
<dbReference type="PANTHER" id="PTHR20843">
    <property type="entry name" value="STERILE ALPHA MOTIF DOMAIN CONTAINING PROTEIN 10"/>
    <property type="match status" value="1"/>
</dbReference>
<gene>
    <name evidence="1" type="ORF">CTOB1V02_LOCUS8786</name>
</gene>
<dbReference type="SUPFAM" id="SSF47769">
    <property type="entry name" value="SAM/Pointed domain"/>
    <property type="match status" value="1"/>
</dbReference>
<evidence type="ECO:0000313" key="1">
    <source>
        <dbReference type="EMBL" id="CAD7230930.1"/>
    </source>
</evidence>
<name>A0A7R8ZQX8_9CRUS</name>
<dbReference type="InterPro" id="IPR013761">
    <property type="entry name" value="SAM/pointed_sf"/>
</dbReference>
<dbReference type="EMBL" id="OB663074">
    <property type="protein sequence ID" value="CAD7230930.1"/>
    <property type="molecule type" value="Genomic_DNA"/>
</dbReference>
<dbReference type="SMART" id="SM00454">
    <property type="entry name" value="SAM"/>
    <property type="match status" value="1"/>
</dbReference>
<dbReference type="InterPro" id="IPR052268">
    <property type="entry name" value="SAM_domain-containing_protein"/>
</dbReference>
<dbReference type="GO" id="GO:0009898">
    <property type="term" value="C:cytoplasmic side of plasma membrane"/>
    <property type="evidence" value="ECO:0007669"/>
    <property type="project" value="TreeGrafter"/>
</dbReference>
<dbReference type="AlphaFoldDB" id="A0A7R8ZQX8"/>
<reference evidence="1" key="1">
    <citation type="submission" date="2020-11" db="EMBL/GenBank/DDBJ databases">
        <authorList>
            <person name="Tran Van P."/>
        </authorList>
    </citation>
    <scope>NUCLEOTIDE SEQUENCE</scope>
</reference>
<accession>A0A7R8ZQX8</accession>
<dbReference type="GO" id="GO:0007169">
    <property type="term" value="P:cell surface receptor protein tyrosine kinase signaling pathway"/>
    <property type="evidence" value="ECO:0007669"/>
    <property type="project" value="TreeGrafter"/>
</dbReference>
<sequence>MTHHPIIPGSAESTPEHTGQRPRPYYQWTNGEVIKWFQRHCPEYDYGELFRQHDVTGRALVQMNEFSLQRLGITDSQHRRKIWREILKLRLKTDMYEMKEMETKSSRVGTAGHGTQTALD</sequence>
<proteinExistence type="predicted"/>
<organism evidence="1">
    <name type="scientific">Cyprideis torosa</name>
    <dbReference type="NCBI Taxonomy" id="163714"/>
    <lineage>
        <taxon>Eukaryota</taxon>
        <taxon>Metazoa</taxon>
        <taxon>Ecdysozoa</taxon>
        <taxon>Arthropoda</taxon>
        <taxon>Crustacea</taxon>
        <taxon>Oligostraca</taxon>
        <taxon>Ostracoda</taxon>
        <taxon>Podocopa</taxon>
        <taxon>Podocopida</taxon>
        <taxon>Cytherocopina</taxon>
        <taxon>Cytheroidea</taxon>
        <taxon>Cytherideidae</taxon>
        <taxon>Cyprideis</taxon>
    </lineage>
</organism>
<dbReference type="OrthoDB" id="434324at2759"/>
<dbReference type="Pfam" id="PF07647">
    <property type="entry name" value="SAM_2"/>
    <property type="match status" value="1"/>
</dbReference>
<dbReference type="InterPro" id="IPR001660">
    <property type="entry name" value="SAM"/>
</dbReference>
<dbReference type="PANTHER" id="PTHR20843:SF0">
    <property type="entry name" value="PROTEIN AVEUGLE"/>
    <property type="match status" value="1"/>
</dbReference>
<protein>
    <submittedName>
        <fullName evidence="1">Uncharacterized protein</fullName>
    </submittedName>
</protein>
<dbReference type="PROSITE" id="PS50105">
    <property type="entry name" value="SAM_DOMAIN"/>
    <property type="match status" value="1"/>
</dbReference>